<comment type="caution">
    <text evidence="1">The sequence shown here is derived from an EMBL/GenBank/DDBJ whole genome shotgun (WGS) entry which is preliminary data.</text>
</comment>
<keyword evidence="2" id="KW-1185">Reference proteome</keyword>
<evidence type="ECO:0000313" key="2">
    <source>
        <dbReference type="Proteomes" id="UP000193920"/>
    </source>
</evidence>
<evidence type="ECO:0000313" key="1">
    <source>
        <dbReference type="EMBL" id="ORY22001.1"/>
    </source>
</evidence>
<proteinExistence type="predicted"/>
<dbReference type="EMBL" id="MCOG01000254">
    <property type="protein sequence ID" value="ORY22001.1"/>
    <property type="molecule type" value="Genomic_DNA"/>
</dbReference>
<sequence length="224" mass="26124">MDFFLNWCINCGKRSEYLYCCKECRLNDLKKKTTTLNENNYTLEFKNRKPLCSHSFYKTKNSPVLTTVNSDSQISPLLKVKNLSTQKNSTLIRNNSFGMTSSSNSSNSSNSEFPIVNTVTVTNKPNQSMTIYSSPPKEAYKLPSTTTQLQRPRYYVQTFHSQNINRNKRQENQQLMTPLSEKDHMEYENTSNIIYNTSQKYSEEVNENSNHWYWSSDSDDEDDE</sequence>
<reference evidence="1 2" key="1">
    <citation type="submission" date="2016-08" db="EMBL/GenBank/DDBJ databases">
        <title>A Parts List for Fungal Cellulosomes Revealed by Comparative Genomics.</title>
        <authorList>
            <consortium name="DOE Joint Genome Institute"/>
            <person name="Haitjema C.H."/>
            <person name="Gilmore S.P."/>
            <person name="Henske J.K."/>
            <person name="Solomon K.V."/>
            <person name="De Groot R."/>
            <person name="Kuo A."/>
            <person name="Mondo S.J."/>
            <person name="Salamov A.A."/>
            <person name="Labutti K."/>
            <person name="Zhao Z."/>
            <person name="Chiniquy J."/>
            <person name="Barry K."/>
            <person name="Brewer H.M."/>
            <person name="Purvine S.O."/>
            <person name="Wright A.T."/>
            <person name="Boxma B."/>
            <person name="Van Alen T."/>
            <person name="Hackstein J.H."/>
            <person name="Baker S.E."/>
            <person name="Grigoriev I.V."/>
            <person name="O'Malley M.A."/>
        </authorList>
    </citation>
    <scope>NUCLEOTIDE SEQUENCE [LARGE SCALE GENOMIC DNA]</scope>
    <source>
        <strain evidence="1 2">G1</strain>
    </source>
</reference>
<protein>
    <submittedName>
        <fullName evidence="1">Uncharacterized protein</fullName>
    </submittedName>
</protein>
<dbReference type="AlphaFoldDB" id="A0A1Y2AHG6"/>
<dbReference type="Proteomes" id="UP000193920">
    <property type="component" value="Unassembled WGS sequence"/>
</dbReference>
<accession>A0A1Y2AHG6</accession>
<organism evidence="1 2">
    <name type="scientific">Neocallimastix californiae</name>
    <dbReference type="NCBI Taxonomy" id="1754190"/>
    <lineage>
        <taxon>Eukaryota</taxon>
        <taxon>Fungi</taxon>
        <taxon>Fungi incertae sedis</taxon>
        <taxon>Chytridiomycota</taxon>
        <taxon>Chytridiomycota incertae sedis</taxon>
        <taxon>Neocallimastigomycetes</taxon>
        <taxon>Neocallimastigales</taxon>
        <taxon>Neocallimastigaceae</taxon>
        <taxon>Neocallimastix</taxon>
    </lineage>
</organism>
<gene>
    <name evidence="1" type="ORF">LY90DRAFT_676027</name>
</gene>
<name>A0A1Y2AHG6_9FUNG</name>